<dbReference type="InterPro" id="IPR013320">
    <property type="entry name" value="ConA-like_dom_sf"/>
</dbReference>
<organism evidence="6 7">
    <name type="scientific">Persicobacter psychrovividus</name>
    <dbReference type="NCBI Taxonomy" id="387638"/>
    <lineage>
        <taxon>Bacteria</taxon>
        <taxon>Pseudomonadati</taxon>
        <taxon>Bacteroidota</taxon>
        <taxon>Cytophagia</taxon>
        <taxon>Cytophagales</taxon>
        <taxon>Persicobacteraceae</taxon>
        <taxon>Persicobacter</taxon>
    </lineage>
</organism>
<name>A0ABM7VMV6_9BACT</name>
<evidence type="ECO:0000259" key="4">
    <source>
        <dbReference type="PROSITE" id="PS51175"/>
    </source>
</evidence>
<dbReference type="SUPFAM" id="SSF49785">
    <property type="entry name" value="Galactose-binding domain-like"/>
    <property type="match status" value="1"/>
</dbReference>
<dbReference type="SMART" id="SM00606">
    <property type="entry name" value="CBD_IV"/>
    <property type="match status" value="1"/>
</dbReference>
<dbReference type="InterPro" id="IPR026444">
    <property type="entry name" value="Secre_tail"/>
</dbReference>
<dbReference type="InterPro" id="IPR008979">
    <property type="entry name" value="Galactose-bd-like_sf"/>
</dbReference>
<evidence type="ECO:0000256" key="1">
    <source>
        <dbReference type="ARBA" id="ARBA00006865"/>
    </source>
</evidence>
<feature type="chain" id="PRO_5045822071" description="Carbohydrate-binding protein" evidence="3">
    <location>
        <begin position="24"/>
        <end position="513"/>
    </location>
</feature>
<gene>
    <name evidence="6" type="ORF">PEPS_45970</name>
</gene>
<evidence type="ECO:0000256" key="2">
    <source>
        <dbReference type="ARBA" id="ARBA00022729"/>
    </source>
</evidence>
<dbReference type="NCBIfam" id="TIGR04183">
    <property type="entry name" value="Por_Secre_tail"/>
    <property type="match status" value="1"/>
</dbReference>
<sequence>MTQTTTKITLTFLIALLFSVSYAQPPGSGWGNPVFEDDFYGNALDQSKWRVKDNGGNGDGEGQFKGYMVNVANGILTINNDLLSNSTAGRRGGWVDSKIKFGDGGAFPKYGYFEADIRINLQGINFPWQGGKIWPTWWLWEGGQGSYIPTEFDIMEYSRWTNFKANNNATSSHHYRNKAAIGSGPDPKKFAVTDKNSPRDEFNWHKWGLLWMPNQVVFYYDGQPYGWSDRPDDASKESVPLKLIFSSSPHVVTHPDTPPLYAPNVSDILPSFQVRSVRVWQGGNPAGNSGGGTGTVVNVPGTLEGENYKAISNGVQVVTAPNNKKALGYIQNNAWSEHYINIPTGGGTYAVDIYASSGGSGGTIDFTINGHSKGTFQIPKTANWDDYKKVATGNVTIDGGTKTIRLVYKGTGSYLFNIDGLVFRNTSGARFSSLINEPQADANIRLFPNPTSNEVTLEGLSAESNIQILDLNGIILLNTIAKTYQETIDISHLMPGIYLVKVNGVKPIKLVKN</sequence>
<proteinExistence type="inferred from homology"/>
<dbReference type="InterPro" id="IPR000757">
    <property type="entry name" value="Beta-glucanase-like"/>
</dbReference>
<dbReference type="RefSeq" id="WP_338399476.1">
    <property type="nucleotide sequence ID" value="NZ_AP025300.1"/>
</dbReference>
<dbReference type="Pfam" id="PF18962">
    <property type="entry name" value="Por_Secre_tail"/>
    <property type="match status" value="1"/>
</dbReference>
<dbReference type="PROSITE" id="PS51175">
    <property type="entry name" value="CBM6"/>
    <property type="match status" value="1"/>
</dbReference>
<evidence type="ECO:0000259" key="5">
    <source>
        <dbReference type="PROSITE" id="PS51762"/>
    </source>
</evidence>
<feature type="domain" description="GH16" evidence="5">
    <location>
        <begin position="20"/>
        <end position="285"/>
    </location>
</feature>
<reference evidence="6 7" key="1">
    <citation type="submission" date="2021-12" db="EMBL/GenBank/DDBJ databases">
        <title>Genome sequencing of bacteria with rrn-lacking chromosome and rrn-plasmid.</title>
        <authorList>
            <person name="Anda M."/>
            <person name="Iwasaki W."/>
        </authorList>
    </citation>
    <scope>NUCLEOTIDE SEQUENCE [LARGE SCALE GENOMIC DNA]</scope>
    <source>
        <strain evidence="6 7">NBRC 101262</strain>
        <plasmid evidence="6 7">pPP8</plasmid>
    </source>
</reference>
<keyword evidence="2 3" id="KW-0732">Signal</keyword>
<dbReference type="CDD" id="cd00413">
    <property type="entry name" value="Glyco_hydrolase_16"/>
    <property type="match status" value="1"/>
</dbReference>
<comment type="similarity">
    <text evidence="1">Belongs to the glycosyl hydrolase 16 family.</text>
</comment>
<dbReference type="Proteomes" id="UP001354989">
    <property type="component" value="Plasmid pPP8"/>
</dbReference>
<keyword evidence="7" id="KW-1185">Reference proteome</keyword>
<dbReference type="Gene3D" id="2.60.120.260">
    <property type="entry name" value="Galactose-binding domain-like"/>
    <property type="match status" value="1"/>
</dbReference>
<feature type="signal peptide" evidence="3">
    <location>
        <begin position="1"/>
        <end position="23"/>
    </location>
</feature>
<dbReference type="InterPro" id="IPR005084">
    <property type="entry name" value="CBM6"/>
</dbReference>
<dbReference type="EMBL" id="AP025300">
    <property type="protein sequence ID" value="BDD02317.1"/>
    <property type="molecule type" value="Genomic_DNA"/>
</dbReference>
<evidence type="ECO:0000313" key="7">
    <source>
        <dbReference type="Proteomes" id="UP001354989"/>
    </source>
</evidence>
<dbReference type="Gene3D" id="2.60.120.200">
    <property type="match status" value="1"/>
</dbReference>
<dbReference type="PROSITE" id="PS51762">
    <property type="entry name" value="GH16_2"/>
    <property type="match status" value="1"/>
</dbReference>
<evidence type="ECO:0008006" key="8">
    <source>
        <dbReference type="Google" id="ProtNLM"/>
    </source>
</evidence>
<protein>
    <recommendedName>
        <fullName evidence="8">Carbohydrate-binding protein</fullName>
    </recommendedName>
</protein>
<evidence type="ECO:0000313" key="6">
    <source>
        <dbReference type="EMBL" id="BDD02317.1"/>
    </source>
</evidence>
<feature type="domain" description="CBM6" evidence="4">
    <location>
        <begin position="301"/>
        <end position="424"/>
    </location>
</feature>
<evidence type="ECO:0000256" key="3">
    <source>
        <dbReference type="SAM" id="SignalP"/>
    </source>
</evidence>
<dbReference type="InterPro" id="IPR006584">
    <property type="entry name" value="Cellulose-bd_IV"/>
</dbReference>
<dbReference type="SUPFAM" id="SSF49899">
    <property type="entry name" value="Concanavalin A-like lectins/glucanases"/>
    <property type="match status" value="1"/>
</dbReference>
<dbReference type="Pfam" id="PF03422">
    <property type="entry name" value="CBM_6"/>
    <property type="match status" value="1"/>
</dbReference>
<accession>A0ABM7VMV6</accession>
<keyword evidence="6" id="KW-0614">Plasmid</keyword>
<geneLocation type="plasmid" evidence="6 7">
    <name>pPP8</name>
</geneLocation>